<keyword evidence="1" id="KW-1133">Transmembrane helix</keyword>
<accession>A0A554WRW9</accession>
<keyword evidence="1" id="KW-0472">Membrane</keyword>
<dbReference type="EMBL" id="VJNA01000007">
    <property type="protein sequence ID" value="TSE26319.1"/>
    <property type="molecule type" value="Genomic_DNA"/>
</dbReference>
<dbReference type="AlphaFoldDB" id="A0A554WRW9"/>
<gene>
    <name evidence="2" type="ORF">Taqua_00793</name>
</gene>
<protein>
    <submittedName>
        <fullName evidence="2">Uncharacterized protein</fullName>
    </submittedName>
</protein>
<keyword evidence="3" id="KW-1185">Reference proteome</keyword>
<comment type="caution">
    <text evidence="2">The sequence shown here is derived from an EMBL/GenBank/DDBJ whole genome shotgun (WGS) entry which is preliminary data.</text>
</comment>
<sequence>MGSAAVRPFGRLVVLLATPRAARWVMAGFIVLLVM</sequence>
<evidence type="ECO:0000313" key="3">
    <source>
        <dbReference type="Proteomes" id="UP000318554"/>
    </source>
</evidence>
<reference evidence="2 3" key="1">
    <citation type="submission" date="2019-07" db="EMBL/GenBank/DDBJ databases">
        <title>Tepidimonas aquatica CLN-1 draft genome.</title>
        <authorList>
            <person name="Da Costa M.S."/>
            <person name="Froufe H.J.C."/>
            <person name="Egas C."/>
            <person name="Albuquerque L."/>
        </authorList>
    </citation>
    <scope>NUCLEOTIDE SEQUENCE [LARGE SCALE GENOMIC DNA]</scope>
    <source>
        <strain evidence="2 3">CLN-1</strain>
    </source>
</reference>
<evidence type="ECO:0000256" key="1">
    <source>
        <dbReference type="SAM" id="Phobius"/>
    </source>
</evidence>
<name>A0A554WRW9_9BURK</name>
<evidence type="ECO:0000313" key="2">
    <source>
        <dbReference type="EMBL" id="TSE26319.1"/>
    </source>
</evidence>
<organism evidence="2 3">
    <name type="scientific">Tepidimonas aquatica</name>
    <dbReference type="NCBI Taxonomy" id="247482"/>
    <lineage>
        <taxon>Bacteria</taxon>
        <taxon>Pseudomonadati</taxon>
        <taxon>Pseudomonadota</taxon>
        <taxon>Betaproteobacteria</taxon>
        <taxon>Burkholderiales</taxon>
        <taxon>Tepidimonas</taxon>
    </lineage>
</organism>
<dbReference type="Proteomes" id="UP000318554">
    <property type="component" value="Unassembled WGS sequence"/>
</dbReference>
<proteinExistence type="predicted"/>
<feature type="transmembrane region" description="Helical" evidence="1">
    <location>
        <begin position="12"/>
        <end position="34"/>
    </location>
</feature>
<keyword evidence="1" id="KW-0812">Transmembrane</keyword>